<evidence type="ECO:0000313" key="2">
    <source>
        <dbReference type="Proteomes" id="UP000238479"/>
    </source>
</evidence>
<name>A0A2P6PB70_ROSCH</name>
<accession>A0A2P6PB70</accession>
<dbReference type="AlphaFoldDB" id="A0A2P6PB70"/>
<comment type="caution">
    <text evidence="1">The sequence shown here is derived from an EMBL/GenBank/DDBJ whole genome shotgun (WGS) entry which is preliminary data.</text>
</comment>
<proteinExistence type="predicted"/>
<evidence type="ECO:0000313" key="1">
    <source>
        <dbReference type="EMBL" id="PRQ19173.1"/>
    </source>
</evidence>
<organism evidence="1 2">
    <name type="scientific">Rosa chinensis</name>
    <name type="common">China rose</name>
    <dbReference type="NCBI Taxonomy" id="74649"/>
    <lineage>
        <taxon>Eukaryota</taxon>
        <taxon>Viridiplantae</taxon>
        <taxon>Streptophyta</taxon>
        <taxon>Embryophyta</taxon>
        <taxon>Tracheophyta</taxon>
        <taxon>Spermatophyta</taxon>
        <taxon>Magnoliopsida</taxon>
        <taxon>eudicotyledons</taxon>
        <taxon>Gunneridae</taxon>
        <taxon>Pentapetalae</taxon>
        <taxon>rosids</taxon>
        <taxon>fabids</taxon>
        <taxon>Rosales</taxon>
        <taxon>Rosaceae</taxon>
        <taxon>Rosoideae</taxon>
        <taxon>Rosoideae incertae sedis</taxon>
        <taxon>Rosa</taxon>
    </lineage>
</organism>
<reference evidence="1 2" key="1">
    <citation type="journal article" date="2018" name="Nat. Genet.">
        <title>The Rosa genome provides new insights in the design of modern roses.</title>
        <authorList>
            <person name="Bendahmane M."/>
        </authorList>
    </citation>
    <scope>NUCLEOTIDE SEQUENCE [LARGE SCALE GENOMIC DNA]</scope>
    <source>
        <strain evidence="2">cv. Old Blush</strain>
    </source>
</reference>
<keyword evidence="2" id="KW-1185">Reference proteome</keyword>
<dbReference type="Proteomes" id="UP000238479">
    <property type="component" value="Chromosome 7"/>
</dbReference>
<dbReference type="EMBL" id="PDCK01000045">
    <property type="protein sequence ID" value="PRQ19173.1"/>
    <property type="molecule type" value="Genomic_DNA"/>
</dbReference>
<dbReference type="Gramene" id="PRQ19173">
    <property type="protein sequence ID" value="PRQ19173"/>
    <property type="gene ID" value="RchiOBHm_Chr7g0214261"/>
</dbReference>
<gene>
    <name evidence="1" type="ORF">RchiOBHm_Chr7g0214261</name>
</gene>
<sequence length="97" mass="11172">MTLESTVSVFTVHSIATHHRQDDLCHTFIYQFPVYEIPHPSFRPEPREERSHTQFNGHLTSLSATRESTSLIYAKGLGGVYEKDVRKALNSRSQKLR</sequence>
<protein>
    <submittedName>
        <fullName evidence="1">Uncharacterized protein</fullName>
    </submittedName>
</protein>